<protein>
    <submittedName>
        <fullName evidence="1">Uncharacterized protein</fullName>
    </submittedName>
</protein>
<dbReference type="InterPro" id="IPR024079">
    <property type="entry name" value="MetalloPept_cat_dom_sf"/>
</dbReference>
<sequence length="188" mass="21166">MRIYRVITCAALFAGLFLQAAPKVTAPPAKVRKALKLDTFYQKHVDVGGLSIVSSKNVSDYALLEAAFLIGQMLGDRQDILKAMAKNKVRFAIMAHNEYTTQIPEHSDLQPRLYWNKRARGLGATFERPAVSCGEENLLLYPKDPYSKENILIHEFAHAIHNMGLSETDPTFDERLEATYEAAVKERL</sequence>
<dbReference type="SUPFAM" id="SSF55486">
    <property type="entry name" value="Metalloproteases ('zincins'), catalytic domain"/>
    <property type="match status" value="1"/>
</dbReference>
<dbReference type="GO" id="GO:0008237">
    <property type="term" value="F:metallopeptidase activity"/>
    <property type="evidence" value="ECO:0007669"/>
    <property type="project" value="InterPro"/>
</dbReference>
<name>A0A382SQI1_9ZZZZ</name>
<feature type="non-terminal residue" evidence="1">
    <location>
        <position position="188"/>
    </location>
</feature>
<proteinExistence type="predicted"/>
<dbReference type="AlphaFoldDB" id="A0A382SQI1"/>
<organism evidence="1">
    <name type="scientific">marine metagenome</name>
    <dbReference type="NCBI Taxonomy" id="408172"/>
    <lineage>
        <taxon>unclassified sequences</taxon>
        <taxon>metagenomes</taxon>
        <taxon>ecological metagenomes</taxon>
    </lineage>
</organism>
<evidence type="ECO:0000313" key="1">
    <source>
        <dbReference type="EMBL" id="SVD12179.1"/>
    </source>
</evidence>
<accession>A0A382SQI1</accession>
<gene>
    <name evidence="1" type="ORF">METZ01_LOCUS365033</name>
</gene>
<dbReference type="EMBL" id="UINC01130849">
    <property type="protein sequence ID" value="SVD12179.1"/>
    <property type="molecule type" value="Genomic_DNA"/>
</dbReference>
<dbReference type="Gene3D" id="3.40.390.10">
    <property type="entry name" value="Collagenase (Catalytic Domain)"/>
    <property type="match status" value="1"/>
</dbReference>
<reference evidence="1" key="1">
    <citation type="submission" date="2018-05" db="EMBL/GenBank/DDBJ databases">
        <authorList>
            <person name="Lanie J.A."/>
            <person name="Ng W.-L."/>
            <person name="Kazmierczak K.M."/>
            <person name="Andrzejewski T.M."/>
            <person name="Davidsen T.M."/>
            <person name="Wayne K.J."/>
            <person name="Tettelin H."/>
            <person name="Glass J.I."/>
            <person name="Rusch D."/>
            <person name="Podicherti R."/>
            <person name="Tsui H.-C.T."/>
            <person name="Winkler M.E."/>
        </authorList>
    </citation>
    <scope>NUCLEOTIDE SEQUENCE</scope>
</reference>